<dbReference type="EMBL" id="JALLPJ020000793">
    <property type="protein sequence ID" value="KAL3782814.1"/>
    <property type="molecule type" value="Genomic_DNA"/>
</dbReference>
<dbReference type="Gene3D" id="3.10.350.10">
    <property type="entry name" value="LysM domain"/>
    <property type="match status" value="1"/>
</dbReference>
<reference evidence="2 3" key="1">
    <citation type="submission" date="2024-10" db="EMBL/GenBank/DDBJ databases">
        <title>Updated reference genomes for cyclostephanoid diatoms.</title>
        <authorList>
            <person name="Roberts W.R."/>
            <person name="Alverson A.J."/>
        </authorList>
    </citation>
    <scope>NUCLEOTIDE SEQUENCE [LARGE SCALE GENOMIC DNA]</scope>
    <source>
        <strain evidence="2 3">AJA010-31</strain>
    </source>
</reference>
<feature type="domain" description="LysM" evidence="1">
    <location>
        <begin position="115"/>
        <end position="159"/>
    </location>
</feature>
<comment type="caution">
    <text evidence="2">The sequence shown here is derived from an EMBL/GenBank/DDBJ whole genome shotgun (WGS) entry which is preliminary data.</text>
</comment>
<protein>
    <recommendedName>
        <fullName evidence="1">LysM domain-containing protein</fullName>
    </recommendedName>
</protein>
<dbReference type="SUPFAM" id="SSF54106">
    <property type="entry name" value="LysM domain"/>
    <property type="match status" value="1"/>
</dbReference>
<dbReference type="InterPro" id="IPR018392">
    <property type="entry name" value="LysM"/>
</dbReference>
<proteinExistence type="predicted"/>
<dbReference type="InterPro" id="IPR036779">
    <property type="entry name" value="LysM_dom_sf"/>
</dbReference>
<evidence type="ECO:0000259" key="1">
    <source>
        <dbReference type="PROSITE" id="PS51782"/>
    </source>
</evidence>
<gene>
    <name evidence="2" type="ORF">ACHAWO_005727</name>
</gene>
<accession>A0ABD3P3I2</accession>
<evidence type="ECO:0000313" key="3">
    <source>
        <dbReference type="Proteomes" id="UP001530400"/>
    </source>
</evidence>
<dbReference type="CDD" id="cd00118">
    <property type="entry name" value="LysM"/>
    <property type="match status" value="1"/>
</dbReference>
<organism evidence="2 3">
    <name type="scientific">Cyclotella atomus</name>
    <dbReference type="NCBI Taxonomy" id="382360"/>
    <lineage>
        <taxon>Eukaryota</taxon>
        <taxon>Sar</taxon>
        <taxon>Stramenopiles</taxon>
        <taxon>Ochrophyta</taxon>
        <taxon>Bacillariophyta</taxon>
        <taxon>Coscinodiscophyceae</taxon>
        <taxon>Thalassiosirophycidae</taxon>
        <taxon>Stephanodiscales</taxon>
        <taxon>Stephanodiscaceae</taxon>
        <taxon>Cyclotella</taxon>
    </lineage>
</organism>
<dbReference type="PROSITE" id="PS51782">
    <property type="entry name" value="LYSM"/>
    <property type="match status" value="1"/>
</dbReference>
<dbReference type="PANTHER" id="PTHR20932">
    <property type="entry name" value="LYSM AND PUTATIVE PEPTIDOGLYCAN-BINDING DOMAIN-CONTAINING PROTEIN"/>
    <property type="match status" value="1"/>
</dbReference>
<name>A0ABD3P3I2_9STRA</name>
<keyword evidence="3" id="KW-1185">Reference proteome</keyword>
<dbReference type="PANTHER" id="PTHR20932:SF8">
    <property type="entry name" value="LD22649P"/>
    <property type="match status" value="1"/>
</dbReference>
<sequence>MSEGGLLAWKIQKIKKPANGIQSTCNYSDLNYPLPNPPKDKMWIKEGREWKLVPVVEAVPADASDSEVDMVAASAEKVNNTPNTSEGVAQTVATAVPVMVCRDTTPDDEIIDGVMYHKVQETDTFQGLCLKYKVTPVELRRANKMMGTNLKLAPEKLVIPLNKDNAQMRDGAQKQMTKEEMIAKLVCKVRSHYKSDINAKNQGLAYSEARAYLEMNDWDLGRAVEEAIWDIQWSSERA</sequence>
<dbReference type="InterPro" id="IPR045030">
    <property type="entry name" value="LYSM1-4"/>
</dbReference>
<dbReference type="AlphaFoldDB" id="A0ABD3P3I2"/>
<dbReference type="Proteomes" id="UP001530400">
    <property type="component" value="Unassembled WGS sequence"/>
</dbReference>
<evidence type="ECO:0000313" key="2">
    <source>
        <dbReference type="EMBL" id="KAL3782814.1"/>
    </source>
</evidence>